<organism evidence="2 3">
    <name type="scientific">Ktedonobacter robiniae</name>
    <dbReference type="NCBI Taxonomy" id="2778365"/>
    <lineage>
        <taxon>Bacteria</taxon>
        <taxon>Bacillati</taxon>
        <taxon>Chloroflexota</taxon>
        <taxon>Ktedonobacteria</taxon>
        <taxon>Ktedonobacterales</taxon>
        <taxon>Ktedonobacteraceae</taxon>
        <taxon>Ktedonobacter</taxon>
    </lineage>
</organism>
<comment type="caution">
    <text evidence="2">The sequence shown here is derived from an EMBL/GenBank/DDBJ whole genome shotgun (WGS) entry which is preliminary data.</text>
</comment>
<dbReference type="Pfam" id="PF13610">
    <property type="entry name" value="DDE_Tnp_IS240"/>
    <property type="match status" value="1"/>
</dbReference>
<dbReference type="Proteomes" id="UP000654345">
    <property type="component" value="Unassembled WGS sequence"/>
</dbReference>
<reference evidence="2 3" key="1">
    <citation type="journal article" date="2021" name="Int. J. Syst. Evol. Microbiol.">
        <title>Reticulibacter mediterranei gen. nov., sp. nov., within the new family Reticulibacteraceae fam. nov., and Ktedonospora formicarum gen. nov., sp. nov., Ktedonobacter robiniae sp. nov., Dictyobacter formicarum sp. nov. and Dictyobacter arantiisoli sp. nov., belonging to the class Ktedonobacteria.</title>
        <authorList>
            <person name="Yabe S."/>
            <person name="Zheng Y."/>
            <person name="Wang C.M."/>
            <person name="Sakai Y."/>
            <person name="Abe K."/>
            <person name="Yokota A."/>
            <person name="Donadio S."/>
            <person name="Cavaletti L."/>
            <person name="Monciardini P."/>
        </authorList>
    </citation>
    <scope>NUCLEOTIDE SEQUENCE [LARGE SCALE GENOMIC DNA]</scope>
    <source>
        <strain evidence="2 3">SOSP1-30</strain>
    </source>
</reference>
<accession>A0ABQ3UZR7</accession>
<dbReference type="EMBL" id="BNJG01000002">
    <property type="protein sequence ID" value="GHO58149.1"/>
    <property type="molecule type" value="Genomic_DNA"/>
</dbReference>
<dbReference type="PANTHER" id="PTHR35528:SF3">
    <property type="entry name" value="BLL1675 PROTEIN"/>
    <property type="match status" value="1"/>
</dbReference>
<evidence type="ECO:0000259" key="1">
    <source>
        <dbReference type="Pfam" id="PF13610"/>
    </source>
</evidence>
<dbReference type="InterPro" id="IPR032874">
    <property type="entry name" value="DDE_dom"/>
</dbReference>
<keyword evidence="3" id="KW-1185">Reference proteome</keyword>
<dbReference type="InterPro" id="IPR052183">
    <property type="entry name" value="IS_Transposase"/>
</dbReference>
<name>A0ABQ3UZR7_9CHLR</name>
<gene>
    <name evidence="2" type="ORF">KSB_66240</name>
</gene>
<feature type="domain" description="DDE" evidence="1">
    <location>
        <begin position="23"/>
        <end position="103"/>
    </location>
</feature>
<evidence type="ECO:0000313" key="2">
    <source>
        <dbReference type="EMBL" id="GHO58149.1"/>
    </source>
</evidence>
<evidence type="ECO:0000313" key="3">
    <source>
        <dbReference type="Proteomes" id="UP000654345"/>
    </source>
</evidence>
<sequence>MEILWNFAFFLVVIFWPRATAIRKKAKRFFRKLLKDLHCALRVTTADPLKSYGAVKREIILLGVEHRQRQRLNNRAEKSHQPTRLSERKLRRFKSAQHAQRFLSLSTSELKVTPLVSLLRGSVT</sequence>
<proteinExistence type="predicted"/>
<dbReference type="PANTHER" id="PTHR35528">
    <property type="entry name" value="BLL1675 PROTEIN"/>
    <property type="match status" value="1"/>
</dbReference>
<protein>
    <recommendedName>
        <fullName evidence="1">DDE domain-containing protein</fullName>
    </recommendedName>
</protein>